<dbReference type="PROSITE" id="PS51318">
    <property type="entry name" value="TAT"/>
    <property type="match status" value="1"/>
</dbReference>
<protein>
    <submittedName>
        <fullName evidence="3">Transporter</fullName>
    </submittedName>
</protein>
<dbReference type="InterPro" id="IPR006311">
    <property type="entry name" value="TAT_signal"/>
</dbReference>
<reference evidence="3 4" key="1">
    <citation type="submission" date="2018-06" db="EMBL/GenBank/DDBJ databases">
        <title>Azoarcus communis strain SWub3 genome.</title>
        <authorList>
            <person name="Zorraquino Salvo V."/>
            <person name="Toubiana D."/>
            <person name="Blumwald E."/>
        </authorList>
    </citation>
    <scope>NUCLEOTIDE SEQUENCE [LARGE SCALE GENOMIC DNA]</scope>
    <source>
        <strain evidence="3 4">SWub3</strain>
    </source>
</reference>
<dbReference type="EMBL" id="QKOE01000001">
    <property type="protein sequence ID" value="PZA18335.1"/>
    <property type="molecule type" value="Genomic_DNA"/>
</dbReference>
<evidence type="ECO:0000313" key="4">
    <source>
        <dbReference type="Proteomes" id="UP000248259"/>
    </source>
</evidence>
<sequence length="211" mass="22690">MKTSQNRRTLLLGLAGLTALPLLQGCFPVVATGVGAGAMMIADRRSSGTYVEDEGIEWKGFSLLRDHFGALNHINVTAYNRNVLLTGEVQNDNVRAEAERLIGTIQNVKGIINELRVGPASSLTARANDGLITSNVKARFVDANRFSANHVKVVTEANIVFLMGLVTRSEADAATEIARTSQGVSKVVRVFEIISDEEALRLSGGRRPASN</sequence>
<dbReference type="PANTHER" id="PTHR34606:SF4">
    <property type="entry name" value="OUTER MEMBRANE LIPOPROTEIN DOLP"/>
    <property type="match status" value="1"/>
</dbReference>
<feature type="domain" description="BON" evidence="2">
    <location>
        <begin position="52"/>
        <end position="119"/>
    </location>
</feature>
<dbReference type="PANTHER" id="PTHR34606">
    <property type="entry name" value="BON DOMAIN-CONTAINING PROTEIN"/>
    <property type="match status" value="1"/>
</dbReference>
<dbReference type="InterPro" id="IPR051686">
    <property type="entry name" value="Lipoprotein_DolP"/>
</dbReference>
<organism evidence="3 4">
    <name type="scientific">Parazoarcus communis SWub3 = DSM 12120</name>
    <dbReference type="NCBI Taxonomy" id="1121029"/>
    <lineage>
        <taxon>Bacteria</taxon>
        <taxon>Pseudomonadati</taxon>
        <taxon>Pseudomonadota</taxon>
        <taxon>Betaproteobacteria</taxon>
        <taxon>Rhodocyclales</taxon>
        <taxon>Zoogloeaceae</taxon>
        <taxon>Parazoarcus</taxon>
    </lineage>
</organism>
<dbReference type="InterPro" id="IPR007055">
    <property type="entry name" value="BON_dom"/>
</dbReference>
<dbReference type="InterPro" id="IPR014004">
    <property type="entry name" value="Transpt-assoc_nodulatn_dom_bac"/>
</dbReference>
<accession>A0A323V0M8</accession>
<dbReference type="AlphaFoldDB" id="A0A323V0M8"/>
<dbReference type="Proteomes" id="UP000248259">
    <property type="component" value="Unassembled WGS sequence"/>
</dbReference>
<evidence type="ECO:0000259" key="2">
    <source>
        <dbReference type="PROSITE" id="PS50914"/>
    </source>
</evidence>
<feature type="domain" description="BON" evidence="2">
    <location>
        <begin position="128"/>
        <end position="195"/>
    </location>
</feature>
<evidence type="ECO:0000313" key="3">
    <source>
        <dbReference type="EMBL" id="PZA18335.1"/>
    </source>
</evidence>
<dbReference type="PROSITE" id="PS50914">
    <property type="entry name" value="BON"/>
    <property type="match status" value="2"/>
</dbReference>
<dbReference type="PROSITE" id="PS51257">
    <property type="entry name" value="PROKAR_LIPOPROTEIN"/>
    <property type="match status" value="1"/>
</dbReference>
<dbReference type="Gene3D" id="3.30.1340.30">
    <property type="match status" value="1"/>
</dbReference>
<comment type="caution">
    <text evidence="3">The sequence shown here is derived from an EMBL/GenBank/DDBJ whole genome shotgun (WGS) entry which is preliminary data.</text>
</comment>
<keyword evidence="4" id="KW-1185">Reference proteome</keyword>
<dbReference type="RefSeq" id="WP_110522636.1">
    <property type="nucleotide sequence ID" value="NZ_QKOE01000001.1"/>
</dbReference>
<keyword evidence="1" id="KW-0732">Signal</keyword>
<gene>
    <name evidence="3" type="ORF">DNK49_02050</name>
</gene>
<dbReference type="OrthoDB" id="5294487at2"/>
<name>A0A323V0M8_9RHOO</name>
<proteinExistence type="predicted"/>
<dbReference type="Pfam" id="PF04972">
    <property type="entry name" value="BON"/>
    <property type="match status" value="2"/>
</dbReference>
<evidence type="ECO:0000256" key="1">
    <source>
        <dbReference type="ARBA" id="ARBA00022729"/>
    </source>
</evidence>
<dbReference type="SMART" id="SM00749">
    <property type="entry name" value="BON"/>
    <property type="match status" value="2"/>
</dbReference>